<comment type="similarity">
    <text evidence="3 15">Belongs to the CDP-alcohol phosphatidyltransferase class-I family.</text>
</comment>
<dbReference type="EC" id="2.7.8.8" evidence="4"/>
<dbReference type="InterPro" id="IPR000462">
    <property type="entry name" value="CDP-OH_P_trans"/>
</dbReference>
<dbReference type="NCBIfam" id="TIGR00473">
    <property type="entry name" value="pssA"/>
    <property type="match status" value="1"/>
</dbReference>
<comment type="caution">
    <text evidence="17">The sequence shown here is derived from an EMBL/GenBank/DDBJ whole genome shotgun (WGS) entry which is preliminary data.</text>
</comment>
<accession>A0ABV8X7D1</accession>
<proteinExistence type="inferred from homology"/>
<dbReference type="GO" id="GO:0003882">
    <property type="term" value="F:CDP-diacylglycerol-serine O-phosphatidyltransferase activity"/>
    <property type="evidence" value="ECO:0007669"/>
    <property type="project" value="UniProtKB-EC"/>
</dbReference>
<dbReference type="Proteomes" id="UP001595817">
    <property type="component" value="Unassembled WGS sequence"/>
</dbReference>
<dbReference type="InterPro" id="IPR004533">
    <property type="entry name" value="CDP-diaglyc--ser_O-PTrfase"/>
</dbReference>
<dbReference type="PANTHER" id="PTHR14269">
    <property type="entry name" value="CDP-DIACYLGLYCEROL--GLYCEROL-3-PHOSPHATE 3-PHOSPHATIDYLTRANSFERASE-RELATED"/>
    <property type="match status" value="1"/>
</dbReference>
<dbReference type="InterPro" id="IPR048254">
    <property type="entry name" value="CDP_ALCOHOL_P_TRANSF_CS"/>
</dbReference>
<keyword evidence="7 15" id="KW-0808">Transferase</keyword>
<keyword evidence="6" id="KW-0444">Lipid biosynthesis</keyword>
<evidence type="ECO:0000256" key="14">
    <source>
        <dbReference type="ARBA" id="ARBA00032361"/>
    </source>
</evidence>
<comment type="subcellular location">
    <subcellularLocation>
        <location evidence="2">Endomembrane system</location>
        <topology evidence="2">Multi-pass membrane protein</topology>
    </subcellularLocation>
</comment>
<dbReference type="Gene3D" id="1.20.120.1760">
    <property type="match status" value="1"/>
</dbReference>
<evidence type="ECO:0000256" key="16">
    <source>
        <dbReference type="SAM" id="Phobius"/>
    </source>
</evidence>
<feature type="transmembrane region" description="Helical" evidence="16">
    <location>
        <begin position="103"/>
        <end position="121"/>
    </location>
</feature>
<evidence type="ECO:0000256" key="15">
    <source>
        <dbReference type="RuleBase" id="RU003750"/>
    </source>
</evidence>
<organism evidence="17 18">
    <name type="scientific">Chungangia koreensis</name>
    <dbReference type="NCBI Taxonomy" id="752657"/>
    <lineage>
        <taxon>Bacteria</taxon>
        <taxon>Bacillati</taxon>
        <taxon>Bacillota</taxon>
        <taxon>Bacilli</taxon>
        <taxon>Lactobacillales</taxon>
        <taxon>Chungangia</taxon>
    </lineage>
</organism>
<feature type="transmembrane region" description="Helical" evidence="16">
    <location>
        <begin position="18"/>
        <end position="36"/>
    </location>
</feature>
<evidence type="ECO:0000256" key="8">
    <source>
        <dbReference type="ARBA" id="ARBA00022692"/>
    </source>
</evidence>
<keyword evidence="10" id="KW-0443">Lipid metabolism</keyword>
<evidence type="ECO:0000256" key="2">
    <source>
        <dbReference type="ARBA" id="ARBA00004127"/>
    </source>
</evidence>
<gene>
    <name evidence="17" type="primary">pssA</name>
    <name evidence="17" type="ORF">ACFOZY_11530</name>
</gene>
<evidence type="ECO:0000256" key="9">
    <source>
        <dbReference type="ARBA" id="ARBA00022989"/>
    </source>
</evidence>
<dbReference type="EMBL" id="JBHSEC010000019">
    <property type="protein sequence ID" value="MFC4411049.1"/>
    <property type="molecule type" value="Genomic_DNA"/>
</dbReference>
<keyword evidence="9 16" id="KW-1133">Transmembrane helix</keyword>
<evidence type="ECO:0000313" key="17">
    <source>
        <dbReference type="EMBL" id="MFC4411049.1"/>
    </source>
</evidence>
<evidence type="ECO:0000256" key="6">
    <source>
        <dbReference type="ARBA" id="ARBA00022516"/>
    </source>
</evidence>
<dbReference type="PANTHER" id="PTHR14269:SF61">
    <property type="entry name" value="CDP-DIACYLGLYCEROL--SERINE O-PHOSPHATIDYLTRANSFERASE"/>
    <property type="match status" value="1"/>
</dbReference>
<dbReference type="InterPro" id="IPR050324">
    <property type="entry name" value="CDP-alcohol_PTase-I"/>
</dbReference>
<evidence type="ECO:0000256" key="3">
    <source>
        <dbReference type="ARBA" id="ARBA00010441"/>
    </source>
</evidence>
<sequence>MYLLDRVDQSIRKMKSNAANIMTIGNLSFGGAAIISTLNENYSYSVLFIFIAAFLDRLDGMVARKFGTESELGKQLDSMSDIISFGMAPAILIYTLILNDFGTLGAGFTIIYIASGAFRLARFNITESDGYFTGLPITVAGTLLTFTYFFIQFVPSSFYLLITILLSFLMISTFKLRKV</sequence>
<comment type="catalytic activity">
    <reaction evidence="1">
        <text>a CDP-1,2-diacyl-sn-glycerol + L-serine = a 1,2-diacyl-sn-glycero-3-phospho-L-serine + CMP + H(+)</text>
        <dbReference type="Rhea" id="RHEA:16913"/>
        <dbReference type="ChEBI" id="CHEBI:15378"/>
        <dbReference type="ChEBI" id="CHEBI:33384"/>
        <dbReference type="ChEBI" id="CHEBI:57262"/>
        <dbReference type="ChEBI" id="CHEBI:58332"/>
        <dbReference type="ChEBI" id="CHEBI:60377"/>
        <dbReference type="EC" id="2.7.8.8"/>
    </reaction>
</comment>
<keyword evidence="13" id="KW-1208">Phospholipid metabolism</keyword>
<dbReference type="Pfam" id="PF01066">
    <property type="entry name" value="CDP-OH_P_transf"/>
    <property type="match status" value="1"/>
</dbReference>
<evidence type="ECO:0000256" key="13">
    <source>
        <dbReference type="ARBA" id="ARBA00023264"/>
    </source>
</evidence>
<keyword evidence="8 16" id="KW-0812">Transmembrane</keyword>
<evidence type="ECO:0000256" key="11">
    <source>
        <dbReference type="ARBA" id="ARBA00023136"/>
    </source>
</evidence>
<evidence type="ECO:0000256" key="1">
    <source>
        <dbReference type="ARBA" id="ARBA00000287"/>
    </source>
</evidence>
<evidence type="ECO:0000256" key="12">
    <source>
        <dbReference type="ARBA" id="ARBA00023209"/>
    </source>
</evidence>
<dbReference type="PROSITE" id="PS00379">
    <property type="entry name" value="CDP_ALCOHOL_P_TRANSF"/>
    <property type="match status" value="1"/>
</dbReference>
<keyword evidence="11 16" id="KW-0472">Membrane</keyword>
<protein>
    <recommendedName>
        <fullName evidence="5">CDP-diacylglycerol--serine O-phosphatidyltransferase</fullName>
        <ecNumber evidence="4">2.7.8.8</ecNumber>
    </recommendedName>
    <alternativeName>
        <fullName evidence="14">Phosphatidylserine synthase</fullName>
    </alternativeName>
</protein>
<evidence type="ECO:0000256" key="7">
    <source>
        <dbReference type="ARBA" id="ARBA00022679"/>
    </source>
</evidence>
<keyword evidence="12" id="KW-0594">Phospholipid biosynthesis</keyword>
<evidence type="ECO:0000256" key="10">
    <source>
        <dbReference type="ARBA" id="ARBA00023098"/>
    </source>
</evidence>
<evidence type="ECO:0000313" key="18">
    <source>
        <dbReference type="Proteomes" id="UP001595817"/>
    </source>
</evidence>
<name>A0ABV8X7D1_9LACT</name>
<feature type="transmembrane region" description="Helical" evidence="16">
    <location>
        <begin position="157"/>
        <end position="176"/>
    </location>
</feature>
<feature type="transmembrane region" description="Helical" evidence="16">
    <location>
        <begin position="133"/>
        <end position="151"/>
    </location>
</feature>
<reference evidence="18" key="1">
    <citation type="journal article" date="2019" name="Int. J. Syst. Evol. Microbiol.">
        <title>The Global Catalogue of Microorganisms (GCM) 10K type strain sequencing project: providing services to taxonomists for standard genome sequencing and annotation.</title>
        <authorList>
            <consortium name="The Broad Institute Genomics Platform"/>
            <consortium name="The Broad Institute Genome Sequencing Center for Infectious Disease"/>
            <person name="Wu L."/>
            <person name="Ma J."/>
        </authorList>
    </citation>
    <scope>NUCLEOTIDE SEQUENCE [LARGE SCALE GENOMIC DNA]</scope>
    <source>
        <strain evidence="18">CCUG 59778</strain>
    </source>
</reference>
<evidence type="ECO:0000256" key="5">
    <source>
        <dbReference type="ARBA" id="ARBA00017171"/>
    </source>
</evidence>
<dbReference type="RefSeq" id="WP_378155563.1">
    <property type="nucleotide sequence ID" value="NZ_JBHSEC010000019.1"/>
</dbReference>
<dbReference type="InterPro" id="IPR043130">
    <property type="entry name" value="CDP-OH_PTrfase_TM_dom"/>
</dbReference>
<keyword evidence="18" id="KW-1185">Reference proteome</keyword>
<evidence type="ECO:0000256" key="4">
    <source>
        <dbReference type="ARBA" id="ARBA00013174"/>
    </source>
</evidence>